<evidence type="ECO:0000256" key="2">
    <source>
        <dbReference type="ARBA" id="ARBA00022692"/>
    </source>
</evidence>
<name>A0A0R3TZV7_RODNA</name>
<evidence type="ECO:0000256" key="4">
    <source>
        <dbReference type="ARBA" id="ARBA00023136"/>
    </source>
</evidence>
<dbReference type="GO" id="GO:0016020">
    <property type="term" value="C:membrane"/>
    <property type="evidence" value="ECO:0007669"/>
    <property type="project" value="UniProtKB-SubCell"/>
</dbReference>
<keyword evidence="8" id="KW-1185">Reference proteome</keyword>
<reference evidence="9" key="1">
    <citation type="submission" date="2017-02" db="UniProtKB">
        <authorList>
            <consortium name="WormBaseParasite"/>
        </authorList>
    </citation>
    <scope>IDENTIFICATION</scope>
</reference>
<sequence>MSSETFVSTRSFLISQILELVKAIGVVIALSFISSSFSTFIIRERKSGFLAMQLLAGQKRVIYWAMSYVWDCISLLVPIAIIIVVFIIFNETAYIGKEHIGGFIVLMVVYSLVITPLMYCLTFAFNVPSVAFVSLLAINILIATITSIIIYMLELISFSDSSVETVVNVLEKIFLIFPQFAFSRGFYVLAKGHIIREFGLGEIMDGNNIWDWNALTEKIVAMLIEAILFYAILILISCTSEAAVCDKCLKKRWKRMEVKMKQKSTDGDQFEGVSEDVLEEIERVENVSGLKSSPYEYVL</sequence>
<evidence type="ECO:0000256" key="3">
    <source>
        <dbReference type="ARBA" id="ARBA00022989"/>
    </source>
</evidence>
<proteinExistence type="predicted"/>
<evidence type="ECO:0000259" key="6">
    <source>
        <dbReference type="Pfam" id="PF12698"/>
    </source>
</evidence>
<dbReference type="WBParaSite" id="HNAJ_0001340601-mRNA-1">
    <property type="protein sequence ID" value="HNAJ_0001340601-mRNA-1"/>
    <property type="gene ID" value="HNAJ_0001340601"/>
</dbReference>
<gene>
    <name evidence="7" type="ORF">HNAJ_LOCUS13380</name>
</gene>
<dbReference type="InterPro" id="IPR013525">
    <property type="entry name" value="ABC2_TM"/>
</dbReference>
<evidence type="ECO:0000313" key="8">
    <source>
        <dbReference type="Proteomes" id="UP000278807"/>
    </source>
</evidence>
<keyword evidence="2 5" id="KW-0812">Transmembrane</keyword>
<evidence type="ECO:0000313" key="7">
    <source>
        <dbReference type="EMBL" id="VDO15759.1"/>
    </source>
</evidence>
<evidence type="ECO:0000256" key="1">
    <source>
        <dbReference type="ARBA" id="ARBA00004141"/>
    </source>
</evidence>
<accession>A0A0R3TZV7</accession>
<comment type="subcellular location">
    <subcellularLocation>
        <location evidence="1">Membrane</location>
        <topology evidence="1">Multi-pass membrane protein</topology>
    </subcellularLocation>
</comment>
<feature type="domain" description="ABC-2 type transporter transmembrane" evidence="6">
    <location>
        <begin position="26"/>
        <end position="235"/>
    </location>
</feature>
<dbReference type="Proteomes" id="UP000278807">
    <property type="component" value="Unassembled WGS sequence"/>
</dbReference>
<feature type="transmembrane region" description="Helical" evidence="5">
    <location>
        <begin position="62"/>
        <end position="88"/>
    </location>
</feature>
<protein>
    <submittedName>
        <fullName evidence="9">ABC2_membrane domain-containing protein</fullName>
    </submittedName>
</protein>
<dbReference type="OrthoDB" id="10255969at2759"/>
<dbReference type="AlphaFoldDB" id="A0A0R3TZV7"/>
<dbReference type="GO" id="GO:0140359">
    <property type="term" value="F:ABC-type transporter activity"/>
    <property type="evidence" value="ECO:0007669"/>
    <property type="project" value="InterPro"/>
</dbReference>
<feature type="transmembrane region" description="Helical" evidence="5">
    <location>
        <begin position="219"/>
        <end position="245"/>
    </location>
</feature>
<keyword evidence="3 5" id="KW-1133">Transmembrane helix</keyword>
<dbReference type="EMBL" id="UZAE01015353">
    <property type="protein sequence ID" value="VDO15759.1"/>
    <property type="molecule type" value="Genomic_DNA"/>
</dbReference>
<dbReference type="Pfam" id="PF12698">
    <property type="entry name" value="ABC2_membrane_3"/>
    <property type="match status" value="1"/>
</dbReference>
<feature type="transmembrane region" description="Helical" evidence="5">
    <location>
        <begin position="20"/>
        <end position="42"/>
    </location>
</feature>
<keyword evidence="4 5" id="KW-0472">Membrane</keyword>
<organism evidence="9">
    <name type="scientific">Rodentolepis nana</name>
    <name type="common">Dwarf tapeworm</name>
    <name type="synonym">Hymenolepis nana</name>
    <dbReference type="NCBI Taxonomy" id="102285"/>
    <lineage>
        <taxon>Eukaryota</taxon>
        <taxon>Metazoa</taxon>
        <taxon>Spiralia</taxon>
        <taxon>Lophotrochozoa</taxon>
        <taxon>Platyhelminthes</taxon>
        <taxon>Cestoda</taxon>
        <taxon>Eucestoda</taxon>
        <taxon>Cyclophyllidea</taxon>
        <taxon>Hymenolepididae</taxon>
        <taxon>Rodentolepis</taxon>
    </lineage>
</organism>
<dbReference type="STRING" id="102285.A0A0R3TZV7"/>
<feature type="transmembrane region" description="Helical" evidence="5">
    <location>
        <begin position="132"/>
        <end position="153"/>
    </location>
</feature>
<reference evidence="7 8" key="2">
    <citation type="submission" date="2018-11" db="EMBL/GenBank/DDBJ databases">
        <authorList>
            <consortium name="Pathogen Informatics"/>
        </authorList>
    </citation>
    <scope>NUCLEOTIDE SEQUENCE [LARGE SCALE GENOMIC DNA]</scope>
</reference>
<evidence type="ECO:0000313" key="9">
    <source>
        <dbReference type="WBParaSite" id="HNAJ_0001340601-mRNA-1"/>
    </source>
</evidence>
<feature type="transmembrane region" description="Helical" evidence="5">
    <location>
        <begin position="100"/>
        <end position="125"/>
    </location>
</feature>
<evidence type="ECO:0000256" key="5">
    <source>
        <dbReference type="SAM" id="Phobius"/>
    </source>
</evidence>